<dbReference type="InterPro" id="IPR001976">
    <property type="entry name" value="Ribosomal_eS24"/>
</dbReference>
<dbReference type="Proteomes" id="UP000269793">
    <property type="component" value="Chromosome VI"/>
</dbReference>
<accession>A0A3G2SAI3</accession>
<dbReference type="InterPro" id="IPR053709">
    <property type="entry name" value="eRP_eS24_sf"/>
</dbReference>
<dbReference type="PANTHER" id="PTHR10496">
    <property type="entry name" value="40S RIBOSOMAL PROTEIN S24"/>
    <property type="match status" value="1"/>
</dbReference>
<evidence type="ECO:0000256" key="5">
    <source>
        <dbReference type="SAM" id="MobiDB-lite"/>
    </source>
</evidence>
<dbReference type="InterPro" id="IPR018098">
    <property type="entry name" value="Ribosomal_eS24_CS"/>
</dbReference>
<reference evidence="7 8" key="1">
    <citation type="submission" date="2018-10" db="EMBL/GenBank/DDBJ databases">
        <title>Complete genome sequence of Malassezia restricta CBS 7877.</title>
        <authorList>
            <person name="Morand S.C."/>
            <person name="Bertignac M."/>
            <person name="Iltis A."/>
            <person name="Kolder I."/>
            <person name="Pirovano W."/>
            <person name="Jourdain R."/>
            <person name="Clavaud C."/>
        </authorList>
    </citation>
    <scope>NUCLEOTIDE SEQUENCE [LARGE SCALE GENOMIC DNA]</scope>
    <source>
        <strain evidence="7 8">CBS 7877</strain>
    </source>
</reference>
<dbReference type="GO" id="GO:1990904">
    <property type="term" value="C:ribonucleoprotein complex"/>
    <property type="evidence" value="ECO:0007669"/>
    <property type="project" value="UniProtKB-KW"/>
</dbReference>
<dbReference type="GO" id="GO:0006412">
    <property type="term" value="P:translation"/>
    <property type="evidence" value="ECO:0007669"/>
    <property type="project" value="InterPro"/>
</dbReference>
<dbReference type="VEuPathDB" id="FungiDB:DNF11_3308"/>
<dbReference type="InterPro" id="IPR012678">
    <property type="entry name" value="Ribosomal_uL23/eL15/eS24_sf"/>
</dbReference>
<protein>
    <recommendedName>
        <fullName evidence="4">40S ribosomal protein S24</fullName>
    </recommendedName>
</protein>
<keyword evidence="2 7" id="KW-0689">Ribosomal protein</keyword>
<dbReference type="SUPFAM" id="SSF50182">
    <property type="entry name" value="Sm-like ribonucleoproteins"/>
    <property type="match status" value="1"/>
</dbReference>
<dbReference type="InterPro" id="IPR047575">
    <property type="entry name" value="Sm"/>
</dbReference>
<dbReference type="OrthoDB" id="5571754at2759"/>
<dbReference type="Pfam" id="PF01282">
    <property type="entry name" value="Ribosomal_S24e"/>
    <property type="match status" value="1"/>
</dbReference>
<dbReference type="InterPro" id="IPR010920">
    <property type="entry name" value="LSM_dom_sf"/>
</dbReference>
<dbReference type="EMBL" id="CP033153">
    <property type="protein sequence ID" value="AYO44258.1"/>
    <property type="molecule type" value="Genomic_DNA"/>
</dbReference>
<dbReference type="Gene3D" id="3.30.70.3370">
    <property type="match status" value="1"/>
</dbReference>
<dbReference type="GO" id="GO:0003723">
    <property type="term" value="F:RNA binding"/>
    <property type="evidence" value="ECO:0007669"/>
    <property type="project" value="InterPro"/>
</dbReference>
<keyword evidence="8" id="KW-1185">Reference proteome</keyword>
<dbReference type="FunFam" id="3.30.70.3370:FF:000001">
    <property type="entry name" value="40S ribosomal protein S24"/>
    <property type="match status" value="1"/>
</dbReference>
<feature type="compositionally biased region" description="Basic residues" evidence="5">
    <location>
        <begin position="194"/>
        <end position="212"/>
    </location>
</feature>
<dbReference type="PROSITE" id="PS00529">
    <property type="entry name" value="RIBOSOMAL_S24E"/>
    <property type="match status" value="1"/>
</dbReference>
<dbReference type="Pfam" id="PF01423">
    <property type="entry name" value="LSM"/>
    <property type="match status" value="1"/>
</dbReference>
<dbReference type="GO" id="GO:0005840">
    <property type="term" value="C:ribosome"/>
    <property type="evidence" value="ECO:0007669"/>
    <property type="project" value="UniProtKB-KW"/>
</dbReference>
<evidence type="ECO:0000256" key="4">
    <source>
        <dbReference type="RuleBase" id="RU004383"/>
    </source>
</evidence>
<dbReference type="HAMAP" id="MF_00545">
    <property type="entry name" value="Ribosomal_eS24"/>
    <property type="match status" value="1"/>
</dbReference>
<evidence type="ECO:0000313" key="7">
    <source>
        <dbReference type="EMBL" id="AYO44258.1"/>
    </source>
</evidence>
<evidence type="ECO:0000256" key="1">
    <source>
        <dbReference type="ARBA" id="ARBA00009680"/>
    </source>
</evidence>
<evidence type="ECO:0000256" key="2">
    <source>
        <dbReference type="ARBA" id="ARBA00022980"/>
    </source>
</evidence>
<keyword evidence="3" id="KW-0687">Ribonucleoprotein</keyword>
<sequence>MADIGAGIHEPFDLIRFSLSEPVLVKLRGDREMRGILHAYDGHMNLMLGDVEETIYEVHVEEDTGAETVKAIKRNSDMMFVRGDGVILDPNSPITLRTRKFISNRLLQRRQMVLEVIHPARPNVSRSELQEKVGELYKTPKEQVSVFGMRTHFGGGRSTGFALVYDSKDAVQRFEPTYRLVRNGIVPKVEKPSRKLRKERKNRGKKVRGTKKAGGDKKK</sequence>
<evidence type="ECO:0000256" key="3">
    <source>
        <dbReference type="ARBA" id="ARBA00023274"/>
    </source>
</evidence>
<feature type="domain" description="Sm" evidence="6">
    <location>
        <begin position="10"/>
        <end position="95"/>
    </location>
</feature>
<organism evidence="7 8">
    <name type="scientific">Malassezia restricta (strain ATCC 96810 / NBRC 103918 / CBS 7877)</name>
    <name type="common">Seborrheic dermatitis infection agent</name>
    <dbReference type="NCBI Taxonomy" id="425264"/>
    <lineage>
        <taxon>Eukaryota</taxon>
        <taxon>Fungi</taxon>
        <taxon>Dikarya</taxon>
        <taxon>Basidiomycota</taxon>
        <taxon>Ustilaginomycotina</taxon>
        <taxon>Malasseziomycetes</taxon>
        <taxon>Malasseziales</taxon>
        <taxon>Malasseziaceae</taxon>
        <taxon>Malassezia</taxon>
    </lineage>
</organism>
<comment type="similarity">
    <text evidence="1 4">Belongs to the eukaryotic ribosomal protein eS24 family.</text>
</comment>
<evidence type="ECO:0000259" key="6">
    <source>
        <dbReference type="PROSITE" id="PS52002"/>
    </source>
</evidence>
<dbReference type="AlphaFoldDB" id="A0A3G2SAI3"/>
<feature type="region of interest" description="Disordered" evidence="5">
    <location>
        <begin position="189"/>
        <end position="219"/>
    </location>
</feature>
<dbReference type="Gene3D" id="2.30.30.100">
    <property type="match status" value="1"/>
</dbReference>
<dbReference type="SMART" id="SM00651">
    <property type="entry name" value="Sm"/>
    <property type="match status" value="1"/>
</dbReference>
<name>A0A3G2SAI3_MALR7</name>
<dbReference type="InterPro" id="IPR034105">
    <property type="entry name" value="Lsm3"/>
</dbReference>
<dbReference type="CDD" id="cd01730">
    <property type="entry name" value="LSm3"/>
    <property type="match status" value="1"/>
</dbReference>
<dbReference type="SUPFAM" id="SSF54189">
    <property type="entry name" value="Ribosomal proteins S24e, L23 and L15e"/>
    <property type="match status" value="1"/>
</dbReference>
<dbReference type="STRING" id="425264.A0A3G2SAI3"/>
<gene>
    <name evidence="7" type="primary">rps24b</name>
    <name evidence="7" type="ORF">DNF11_3308</name>
</gene>
<dbReference type="GO" id="GO:0000398">
    <property type="term" value="P:mRNA splicing, via spliceosome"/>
    <property type="evidence" value="ECO:0007669"/>
    <property type="project" value="InterPro"/>
</dbReference>
<evidence type="ECO:0000313" key="8">
    <source>
        <dbReference type="Proteomes" id="UP000269793"/>
    </source>
</evidence>
<dbReference type="GO" id="GO:0003735">
    <property type="term" value="F:structural constituent of ribosome"/>
    <property type="evidence" value="ECO:0007669"/>
    <property type="project" value="InterPro"/>
</dbReference>
<dbReference type="PROSITE" id="PS52002">
    <property type="entry name" value="SM"/>
    <property type="match status" value="1"/>
</dbReference>
<dbReference type="InterPro" id="IPR001163">
    <property type="entry name" value="Sm_dom_euk/arc"/>
</dbReference>
<proteinExistence type="inferred from homology"/>